<proteinExistence type="predicted"/>
<reference evidence="1 2" key="1">
    <citation type="submission" date="2019-01" db="EMBL/GenBank/DDBJ databases">
        <authorList>
            <person name="Chen W.-M."/>
        </authorList>
    </citation>
    <scope>NUCLEOTIDE SEQUENCE [LARGE SCALE GENOMIC DNA]</scope>
    <source>
        <strain evidence="1 2">YBJ-36</strain>
    </source>
</reference>
<dbReference type="AlphaFoldDB" id="A0A3S2UNU8"/>
<protein>
    <submittedName>
        <fullName evidence="1">Uncharacterized protein</fullName>
    </submittedName>
</protein>
<dbReference type="RefSeq" id="WP_127702761.1">
    <property type="nucleotide sequence ID" value="NZ_SACK01000001.1"/>
</dbReference>
<organism evidence="1 2">
    <name type="scientific">Mucilaginibacter limnophilus</name>
    <dbReference type="NCBI Taxonomy" id="1932778"/>
    <lineage>
        <taxon>Bacteria</taxon>
        <taxon>Pseudomonadati</taxon>
        <taxon>Bacteroidota</taxon>
        <taxon>Sphingobacteriia</taxon>
        <taxon>Sphingobacteriales</taxon>
        <taxon>Sphingobacteriaceae</taxon>
        <taxon>Mucilaginibacter</taxon>
    </lineage>
</organism>
<gene>
    <name evidence="1" type="ORF">EOD41_00135</name>
</gene>
<evidence type="ECO:0000313" key="1">
    <source>
        <dbReference type="EMBL" id="RVU02385.1"/>
    </source>
</evidence>
<keyword evidence="2" id="KW-1185">Reference proteome</keyword>
<dbReference type="Proteomes" id="UP000282759">
    <property type="component" value="Unassembled WGS sequence"/>
</dbReference>
<accession>A0A3S2UNU8</accession>
<dbReference type="EMBL" id="SACK01000001">
    <property type="protein sequence ID" value="RVU02385.1"/>
    <property type="molecule type" value="Genomic_DNA"/>
</dbReference>
<dbReference type="OrthoDB" id="667515at2"/>
<comment type="caution">
    <text evidence="1">The sequence shown here is derived from an EMBL/GenBank/DDBJ whole genome shotgun (WGS) entry which is preliminary data.</text>
</comment>
<sequence>MKAEDALPQELTVILDSPEFDDEAGIVIDAVEFKNSDLLLDFSFRYWNDETPPQRWQLTVSDYKEEKIVRDWTQDIALYKQHPLLLEHIDTYTELYFKGTTTQSQELFIDIYQSLLTLTEDNVNLGEYVLTPGRVMELSQQGYGLFARGSKTILMLYRQCLTKYSIHAYFVGERERSEEDGALKLFQIGSSYIIGRTFHFVQLK</sequence>
<evidence type="ECO:0000313" key="2">
    <source>
        <dbReference type="Proteomes" id="UP000282759"/>
    </source>
</evidence>
<name>A0A3S2UNU8_9SPHI</name>